<evidence type="ECO:0000313" key="7">
    <source>
        <dbReference type="EMBL" id="MBZ7987262.1"/>
    </source>
</evidence>
<sequence length="146" mass="16513">MIVKTILGNIKDYDTKGKSIDKVKVSPDDRLKHILRLKSDSGIEIGVSLDGGHFHNGDVLAEDDTRIFVVDCLPQNVIVIKAKDMMQMGFVAHSIGNRHTPAVFEDGMMIVEDDYLIAQWLDENKVEYERTSKVLRHALKHASHHH</sequence>
<dbReference type="Gene3D" id="2.60.260.20">
    <property type="entry name" value="Urease metallochaperone UreE, N-terminal domain"/>
    <property type="match status" value="1"/>
</dbReference>
<organism evidence="7 8">
    <name type="scientific">Campylobacter canadensis</name>
    <dbReference type="NCBI Taxonomy" id="449520"/>
    <lineage>
        <taxon>Bacteria</taxon>
        <taxon>Pseudomonadati</taxon>
        <taxon>Campylobacterota</taxon>
        <taxon>Epsilonproteobacteria</taxon>
        <taxon>Campylobacterales</taxon>
        <taxon>Campylobacteraceae</taxon>
        <taxon>Campylobacter</taxon>
    </lineage>
</organism>
<dbReference type="EMBL" id="JACGBB010000006">
    <property type="protein sequence ID" value="MBZ7987262.1"/>
    <property type="molecule type" value="Genomic_DNA"/>
</dbReference>
<dbReference type="Proteomes" id="UP000786183">
    <property type="component" value="Unassembled WGS sequence"/>
</dbReference>
<comment type="similarity">
    <text evidence="5">Belongs to the UreE family.</text>
</comment>
<reference evidence="7 8" key="1">
    <citation type="submission" date="2020-07" db="EMBL/GenBank/DDBJ databases">
        <title>Transfer of Campylobacter canadensis to the novel genus Avispirillum gen. nov., that also includes two novel species recovered from migratory waterfowl: Avispirillum anseris sp. nov. and Avispirillum brantae sp. nov.</title>
        <authorList>
            <person name="Miller W.G."/>
            <person name="Chapman M.H."/>
            <person name="Yee E."/>
            <person name="Inglis G.D."/>
        </authorList>
    </citation>
    <scope>NUCLEOTIDE SEQUENCE [LARGE SCALE GENOMIC DNA]</scope>
    <source>
        <strain evidence="7 8">L283</strain>
    </source>
</reference>
<evidence type="ECO:0000259" key="6">
    <source>
        <dbReference type="SMART" id="SM00988"/>
    </source>
</evidence>
<dbReference type="RefSeq" id="WP_172231479.1">
    <property type="nucleotide sequence ID" value="NZ_CP035946.1"/>
</dbReference>
<dbReference type="InterPro" id="IPR004029">
    <property type="entry name" value="UreE_N"/>
</dbReference>
<accession>A0ABS7WSG2</accession>
<evidence type="ECO:0000256" key="3">
    <source>
        <dbReference type="ARBA" id="ARBA00022596"/>
    </source>
</evidence>
<name>A0ABS7WSG2_9BACT</name>
<comment type="caution">
    <text evidence="7">The sequence shown here is derived from an EMBL/GenBank/DDBJ whole genome shotgun (WGS) entry which is preliminary data.</text>
</comment>
<comment type="function">
    <text evidence="5">Involved in urease metallocenter assembly. Binds nickel. Probably functions as a nickel donor during metallocenter assembly.</text>
</comment>
<dbReference type="InterPro" id="IPR036118">
    <property type="entry name" value="UreE_N_sf"/>
</dbReference>
<dbReference type="SMART" id="SM00988">
    <property type="entry name" value="UreE_N"/>
    <property type="match status" value="1"/>
</dbReference>
<evidence type="ECO:0000313" key="8">
    <source>
        <dbReference type="Proteomes" id="UP000786183"/>
    </source>
</evidence>
<dbReference type="PIRSF" id="PIRSF036402">
    <property type="entry name" value="Ureas_acces_UreE"/>
    <property type="match status" value="1"/>
</dbReference>
<evidence type="ECO:0000256" key="4">
    <source>
        <dbReference type="ARBA" id="ARBA00023186"/>
    </source>
</evidence>
<proteinExistence type="inferred from homology"/>
<dbReference type="SUPFAM" id="SSF69287">
    <property type="entry name" value="Urease metallochaperone UreE, N-terminal domain"/>
    <property type="match status" value="1"/>
</dbReference>
<dbReference type="InterPro" id="IPR012406">
    <property type="entry name" value="UreE"/>
</dbReference>
<dbReference type="Gene3D" id="3.30.70.790">
    <property type="entry name" value="UreE, C-terminal domain"/>
    <property type="match status" value="1"/>
</dbReference>
<feature type="domain" description="UreE urease accessory N-terminal" evidence="6">
    <location>
        <begin position="6"/>
        <end position="68"/>
    </location>
</feature>
<evidence type="ECO:0000256" key="5">
    <source>
        <dbReference type="HAMAP-Rule" id="MF_00822"/>
    </source>
</evidence>
<evidence type="ECO:0000256" key="2">
    <source>
        <dbReference type="ARBA" id="ARBA00022490"/>
    </source>
</evidence>
<evidence type="ECO:0000256" key="1">
    <source>
        <dbReference type="ARBA" id="ARBA00004496"/>
    </source>
</evidence>
<comment type="subcellular location">
    <subcellularLocation>
        <location evidence="1 5">Cytoplasm</location>
    </subcellularLocation>
</comment>
<dbReference type="SUPFAM" id="SSF69737">
    <property type="entry name" value="Urease metallochaperone UreE, C-terminal domain"/>
    <property type="match status" value="1"/>
</dbReference>
<dbReference type="InterPro" id="IPR007864">
    <property type="entry name" value="UreE_C_dom"/>
</dbReference>
<dbReference type="HAMAP" id="MF_00822">
    <property type="entry name" value="UreE"/>
    <property type="match status" value="1"/>
</dbReference>
<gene>
    <name evidence="5" type="primary">ureE</name>
    <name evidence="7" type="ORF">AVCANL283_03935</name>
</gene>
<dbReference type="Pfam" id="PF05194">
    <property type="entry name" value="UreE_C"/>
    <property type="match status" value="1"/>
</dbReference>
<keyword evidence="8" id="KW-1185">Reference proteome</keyword>
<dbReference type="CDD" id="cd00571">
    <property type="entry name" value="UreE"/>
    <property type="match status" value="1"/>
</dbReference>
<keyword evidence="2 5" id="KW-0963">Cytoplasm</keyword>
<protein>
    <recommendedName>
        <fullName evidence="5">Urease accessory protein UreE</fullName>
    </recommendedName>
</protein>
<keyword evidence="4 5" id="KW-0143">Chaperone</keyword>
<keyword evidence="3 5" id="KW-0533">Nickel</keyword>
<dbReference type="Pfam" id="PF02814">
    <property type="entry name" value="UreE_N"/>
    <property type="match status" value="1"/>
</dbReference>